<organism evidence="2 3">
    <name type="scientific">Dictyostelium firmibasis</name>
    <dbReference type="NCBI Taxonomy" id="79012"/>
    <lineage>
        <taxon>Eukaryota</taxon>
        <taxon>Amoebozoa</taxon>
        <taxon>Evosea</taxon>
        <taxon>Eumycetozoa</taxon>
        <taxon>Dictyostelia</taxon>
        <taxon>Dictyosteliales</taxon>
        <taxon>Dictyosteliaceae</taxon>
        <taxon>Dictyostelium</taxon>
    </lineage>
</organism>
<dbReference type="SMART" id="SM00108">
    <property type="entry name" value="B_lectin"/>
    <property type="match status" value="2"/>
</dbReference>
<accession>A0AAN7TWT6</accession>
<dbReference type="AlphaFoldDB" id="A0AAN7TWT6"/>
<dbReference type="EMBL" id="JAVFKY010000004">
    <property type="protein sequence ID" value="KAK5577108.1"/>
    <property type="molecule type" value="Genomic_DNA"/>
</dbReference>
<keyword evidence="3" id="KW-1185">Reference proteome</keyword>
<protein>
    <recommendedName>
        <fullName evidence="1">Bulb-type lectin domain-containing protein</fullName>
    </recommendedName>
</protein>
<evidence type="ECO:0000259" key="1">
    <source>
        <dbReference type="PROSITE" id="PS50927"/>
    </source>
</evidence>
<dbReference type="InterPro" id="IPR036426">
    <property type="entry name" value="Bulb-type_lectin_dom_sf"/>
</dbReference>
<evidence type="ECO:0000313" key="3">
    <source>
        <dbReference type="Proteomes" id="UP001344447"/>
    </source>
</evidence>
<name>A0AAN7TWT6_9MYCE</name>
<gene>
    <name evidence="2" type="ORF">RB653_002046</name>
</gene>
<dbReference type="InterPro" id="IPR001480">
    <property type="entry name" value="Bulb-type_lectin_dom"/>
</dbReference>
<dbReference type="Gene3D" id="2.90.10.10">
    <property type="entry name" value="Bulb-type lectin domain"/>
    <property type="match status" value="3"/>
</dbReference>
<dbReference type="PROSITE" id="PS50927">
    <property type="entry name" value="BULB_LECTIN"/>
    <property type="match status" value="2"/>
</dbReference>
<dbReference type="SUPFAM" id="SSF51110">
    <property type="entry name" value="alpha-D-mannose-specific plant lectins"/>
    <property type="match status" value="3"/>
</dbReference>
<evidence type="ECO:0000313" key="2">
    <source>
        <dbReference type="EMBL" id="KAK5577108.1"/>
    </source>
</evidence>
<sequence length="271" mass="31016">MTQPYHVNNVVSYYLQEEQFLNSGNSNLLRDKNRKHSLVIQDNGNLVVFKNDPYGAPSSVILWQTGITGGKSEYHFFVTEDGDLKVEQTLSKRVIWETNNKLKKNQGKFFVELTTTGQLLICNKNRWIVWASQSSNQTNQKISGDFSSVPNILLQNQLLRSDVNDGILYDKTNNYYLKMQSDGNVVIYQKDESSQHVVWASHTNVGQSRGPFYLKMQDDGNLCAYDNKNAYLWATGTNGRGFKGQYYAQLKNNGQLLVHDANRDIICFFKQ</sequence>
<feature type="domain" description="Bulb-type lectin" evidence="1">
    <location>
        <begin position="12"/>
        <end position="134"/>
    </location>
</feature>
<comment type="caution">
    <text evidence="2">The sequence shown here is derived from an EMBL/GenBank/DDBJ whole genome shotgun (WGS) entry which is preliminary data.</text>
</comment>
<feature type="domain" description="Bulb-type lectin" evidence="1">
    <location>
        <begin position="150"/>
        <end position="271"/>
    </location>
</feature>
<reference evidence="2 3" key="1">
    <citation type="submission" date="2023-11" db="EMBL/GenBank/DDBJ databases">
        <title>Dfirmibasis_genome.</title>
        <authorList>
            <person name="Edelbroek B."/>
            <person name="Kjellin J."/>
            <person name="Jerlstrom-Hultqvist J."/>
            <person name="Soderbom F."/>
        </authorList>
    </citation>
    <scope>NUCLEOTIDE SEQUENCE [LARGE SCALE GENOMIC DNA]</scope>
    <source>
        <strain evidence="2 3">TNS-C-14</strain>
    </source>
</reference>
<proteinExistence type="predicted"/>
<dbReference type="Proteomes" id="UP001344447">
    <property type="component" value="Unassembled WGS sequence"/>
</dbReference>